<dbReference type="PANTHER" id="PTHR43248">
    <property type="entry name" value="2-SUCCINYL-6-HYDROXY-2,4-CYCLOHEXADIENE-1-CARBOXYLATE SYNTHASE"/>
    <property type="match status" value="1"/>
</dbReference>
<evidence type="ECO:0000256" key="2">
    <source>
        <dbReference type="ARBA" id="ARBA00022729"/>
    </source>
</evidence>
<comment type="similarity">
    <text evidence="1">Belongs to the peptidase S33 family.</text>
</comment>
<protein>
    <submittedName>
        <fullName evidence="6">Alpha/beta hydrolase</fullName>
    </submittedName>
</protein>
<dbReference type="InterPro" id="IPR051601">
    <property type="entry name" value="Serine_prot/Carboxylest_S33"/>
</dbReference>
<keyword evidence="7" id="KW-1185">Reference proteome</keyword>
<evidence type="ECO:0000256" key="1">
    <source>
        <dbReference type="ARBA" id="ARBA00010088"/>
    </source>
</evidence>
<dbReference type="PANTHER" id="PTHR43248:SF29">
    <property type="entry name" value="TRIPEPTIDYL AMINOPEPTIDASE"/>
    <property type="match status" value="1"/>
</dbReference>
<evidence type="ECO:0000313" key="7">
    <source>
        <dbReference type="Proteomes" id="UP000320244"/>
    </source>
</evidence>
<keyword evidence="2 4" id="KW-0732">Signal</keyword>
<evidence type="ECO:0000259" key="5">
    <source>
        <dbReference type="Pfam" id="PF08386"/>
    </source>
</evidence>
<dbReference type="InterPro" id="IPR029058">
    <property type="entry name" value="AB_hydrolase_fold"/>
</dbReference>
<evidence type="ECO:0000313" key="6">
    <source>
        <dbReference type="EMBL" id="TWP34293.1"/>
    </source>
</evidence>
<dbReference type="SUPFAM" id="SSF53474">
    <property type="entry name" value="alpha/beta-Hydrolases"/>
    <property type="match status" value="1"/>
</dbReference>
<evidence type="ECO:0000256" key="3">
    <source>
        <dbReference type="ARBA" id="ARBA00022801"/>
    </source>
</evidence>
<comment type="caution">
    <text evidence="6">The sequence shown here is derived from an EMBL/GenBank/DDBJ whole genome shotgun (WGS) entry which is preliminary data.</text>
</comment>
<dbReference type="RefSeq" id="WP_146318959.1">
    <property type="nucleotide sequence ID" value="NZ_VCQV01000029.1"/>
</dbReference>
<gene>
    <name evidence="6" type="ORF">FGL98_17820</name>
</gene>
<accession>A0A563DWI5</accession>
<evidence type="ECO:0000256" key="4">
    <source>
        <dbReference type="SAM" id="SignalP"/>
    </source>
</evidence>
<feature type="domain" description="Peptidase S33 tripeptidyl aminopeptidase-like C-terminal" evidence="5">
    <location>
        <begin position="426"/>
        <end position="526"/>
    </location>
</feature>
<sequence>MSGTRTTTWRTANGLVAGAAAIAMVTAGCSGGAGSSASAPSGSAVSSGGAGATSTAVASSGTPAALAKFYDQKLAWSDCGAVKCTKLTVPVSYAKPGGATIQIAVDKVPAKGHSKGALVVNPGGPGGSGYDYAAAADQIVTPQIRSSYDVVGFDPRGVGRSSPITCMSDAALDAYLGSDPTPDTKAEEQTALKNAKAFADDCKAKAGPLLANVSTLDVAKDLDILRAALGSTKLNYLGKSYGTLIGSTYAGLFPKRVGHFVLDGVVPPDITTEEMNEGQAEGFEEATKSYVKNCVAQSNCPLGTTESAGMARIRSFLKQVDAKPLPVSGQGDVRKLTEGWASMGIAEAMYSKQEWPTLTQAFDQAFGGDGTGLMVLADAYAERTAEGTYTGNIMQVINAVSCLDRPAPSGLTTYEKDSTTFAKVAPTWGAMLAWGSLVCGVWPIKPTGTPHKIAAAGSGPILVVGTTRDPATPYKWSVQLAKELKNGHLLTYVGDGHTAYGQSACIDDAVDAYLLAGTLPPKGKTC</sequence>
<dbReference type="InterPro" id="IPR013595">
    <property type="entry name" value="Pept_S33_TAP-like_C"/>
</dbReference>
<dbReference type="Proteomes" id="UP000320244">
    <property type="component" value="Unassembled WGS sequence"/>
</dbReference>
<dbReference type="AlphaFoldDB" id="A0A563DWI5"/>
<feature type="signal peptide" evidence="4">
    <location>
        <begin position="1"/>
        <end position="27"/>
    </location>
</feature>
<dbReference type="PROSITE" id="PS51257">
    <property type="entry name" value="PROKAR_LIPOPROTEIN"/>
    <property type="match status" value="1"/>
</dbReference>
<reference evidence="6 7" key="2">
    <citation type="submission" date="2019-08" db="EMBL/GenBank/DDBJ databases">
        <title>Jejuicoccus antrihumi gen. nov., sp. nov., a new member of the family Dermacoccaceae isolated from a cave.</title>
        <authorList>
            <person name="Schumann P."/>
            <person name="Kim I.S."/>
        </authorList>
    </citation>
    <scope>NUCLEOTIDE SEQUENCE [LARGE SCALE GENOMIC DNA]</scope>
    <source>
        <strain evidence="6 7">C5-26</strain>
    </source>
</reference>
<proteinExistence type="inferred from homology"/>
<dbReference type="OrthoDB" id="3252468at2"/>
<name>A0A563DWI5_9MICO</name>
<feature type="chain" id="PRO_5039298063" evidence="4">
    <location>
        <begin position="28"/>
        <end position="526"/>
    </location>
</feature>
<dbReference type="GO" id="GO:0016787">
    <property type="term" value="F:hydrolase activity"/>
    <property type="evidence" value="ECO:0007669"/>
    <property type="project" value="UniProtKB-KW"/>
</dbReference>
<dbReference type="Gene3D" id="3.40.50.1820">
    <property type="entry name" value="alpha/beta hydrolase"/>
    <property type="match status" value="1"/>
</dbReference>
<dbReference type="EMBL" id="VCQV01000029">
    <property type="protein sequence ID" value="TWP34293.1"/>
    <property type="molecule type" value="Genomic_DNA"/>
</dbReference>
<keyword evidence="3 6" id="KW-0378">Hydrolase</keyword>
<organism evidence="6 7">
    <name type="scientific">Leekyejoonella antrihumi</name>
    <dbReference type="NCBI Taxonomy" id="1660198"/>
    <lineage>
        <taxon>Bacteria</taxon>
        <taxon>Bacillati</taxon>
        <taxon>Actinomycetota</taxon>
        <taxon>Actinomycetes</taxon>
        <taxon>Micrococcales</taxon>
        <taxon>Dermacoccaceae</taxon>
        <taxon>Leekyejoonella</taxon>
    </lineage>
</organism>
<dbReference type="Pfam" id="PF08386">
    <property type="entry name" value="Abhydrolase_4"/>
    <property type="match status" value="1"/>
</dbReference>
<reference evidence="6 7" key="1">
    <citation type="submission" date="2019-05" db="EMBL/GenBank/DDBJ databases">
        <authorList>
            <person name="Lee S.D."/>
        </authorList>
    </citation>
    <scope>NUCLEOTIDE SEQUENCE [LARGE SCALE GENOMIC DNA]</scope>
    <source>
        <strain evidence="6 7">C5-26</strain>
    </source>
</reference>